<evidence type="ECO:0000259" key="1">
    <source>
        <dbReference type="Pfam" id="PF09413"/>
    </source>
</evidence>
<proteinExistence type="predicted"/>
<dbReference type="AlphaFoldDB" id="A0A2D0N6Q9"/>
<organism evidence="2 3">
    <name type="scientific">Flavilitoribacter nigricans (strain ATCC 23147 / DSM 23189 / NBRC 102662 / NCIMB 1420 / SS-2)</name>
    <name type="common">Lewinella nigricans</name>
    <dbReference type="NCBI Taxonomy" id="1122177"/>
    <lineage>
        <taxon>Bacteria</taxon>
        <taxon>Pseudomonadati</taxon>
        <taxon>Bacteroidota</taxon>
        <taxon>Saprospiria</taxon>
        <taxon>Saprospirales</taxon>
        <taxon>Lewinellaceae</taxon>
        <taxon>Flavilitoribacter</taxon>
    </lineage>
</organism>
<sequence>MKEGWVLIFTANETYQAKIAEDVLKQNGIESHILTTPDSVIPSLGEAKLYTVEEKAEHARKVLAENDLIKAE</sequence>
<comment type="caution">
    <text evidence="2">The sequence shown here is derived from an EMBL/GenBank/DDBJ whole genome shotgun (WGS) entry which is preliminary data.</text>
</comment>
<protein>
    <recommendedName>
        <fullName evidence="1">DUF2007 domain-containing protein</fullName>
    </recommendedName>
</protein>
<evidence type="ECO:0000313" key="3">
    <source>
        <dbReference type="Proteomes" id="UP000223913"/>
    </source>
</evidence>
<dbReference type="InterPro" id="IPR018551">
    <property type="entry name" value="DUF2007"/>
</dbReference>
<dbReference type="InterPro" id="IPR011322">
    <property type="entry name" value="N-reg_PII-like_a/b"/>
</dbReference>
<feature type="domain" description="DUF2007" evidence="1">
    <location>
        <begin position="5"/>
        <end position="65"/>
    </location>
</feature>
<dbReference type="OrthoDB" id="1467917at2"/>
<dbReference type="Proteomes" id="UP000223913">
    <property type="component" value="Unassembled WGS sequence"/>
</dbReference>
<dbReference type="Pfam" id="PF09413">
    <property type="entry name" value="DUF2007"/>
    <property type="match status" value="1"/>
</dbReference>
<dbReference type="EMBL" id="PDUD01000027">
    <property type="protein sequence ID" value="PHN04184.1"/>
    <property type="molecule type" value="Genomic_DNA"/>
</dbReference>
<evidence type="ECO:0000313" key="2">
    <source>
        <dbReference type="EMBL" id="PHN04184.1"/>
    </source>
</evidence>
<keyword evidence="3" id="KW-1185">Reference proteome</keyword>
<name>A0A2D0N6Q9_FLAN2</name>
<dbReference type="RefSeq" id="WP_099152569.1">
    <property type="nucleotide sequence ID" value="NZ_PDUD01000027.1"/>
</dbReference>
<dbReference type="SUPFAM" id="SSF54913">
    <property type="entry name" value="GlnB-like"/>
    <property type="match status" value="1"/>
</dbReference>
<accession>A0A2D0N6Q9</accession>
<gene>
    <name evidence="2" type="ORF">CRP01_23610</name>
</gene>
<reference evidence="2 3" key="1">
    <citation type="submission" date="2017-10" db="EMBL/GenBank/DDBJ databases">
        <title>The draft genome sequence of Lewinella nigricans NBRC 102662.</title>
        <authorList>
            <person name="Wang K."/>
        </authorList>
    </citation>
    <scope>NUCLEOTIDE SEQUENCE [LARGE SCALE GENOMIC DNA]</scope>
    <source>
        <strain evidence="2 3">NBRC 102662</strain>
    </source>
</reference>